<evidence type="ECO:0000313" key="2">
    <source>
        <dbReference type="EMBL" id="TXF91771.1"/>
    </source>
</evidence>
<dbReference type="InterPro" id="IPR036116">
    <property type="entry name" value="FN3_sf"/>
</dbReference>
<comment type="caution">
    <text evidence="2">The sequence shown here is derived from an EMBL/GenBank/DDBJ whole genome shotgun (WGS) entry which is preliminary data.</text>
</comment>
<organism evidence="2 3">
    <name type="scientific">Neolewinella aurantiaca</name>
    <dbReference type="NCBI Taxonomy" id="2602767"/>
    <lineage>
        <taxon>Bacteria</taxon>
        <taxon>Pseudomonadati</taxon>
        <taxon>Bacteroidota</taxon>
        <taxon>Saprospiria</taxon>
        <taxon>Saprospirales</taxon>
        <taxon>Lewinellaceae</taxon>
        <taxon>Neolewinella</taxon>
    </lineage>
</organism>
<sequence>MNVILLRGQYGPALVKTIAYAFFVIPLFAYGKELAAQTASKLVYEDASGCLRYVADSENNYLPDFSHVGYRNGDVPLPDAEVRVTLDAIEGDNTAHIQAAIDQVAALNAGADGVKGAVLLNPGVYDIEGTLHIQEDGVVLRGSGQGADPSTNTILRGLGDTPVMRDIITVGDVPGVNWTGAVPGTRSAITNPFLPAGSRSLEVAGAELYSVGDNVIVYHPSTDDWLASVEYGATDVDAPWTPGEIDIYFNRYITDVNIPEGKITLDAPIFDHFDRALAQAEIYVLDEPGIRRNIGVENLRIDIVTEGEEVENHAKNGIQFIGTEDVWVKNVTALHFSFALVDTRVTSRLTVTGCAALEPHSPIIGARRYNFTVGSKSGSVLFTDNTASDGRHTFASNGASSVGGVVFHDGETTGDYNASEGHRRWSQGLLFDNITFLEPRGFTLLGLYNRGSFGTGHGWSATNSVAWNITMPPLRYILLHKPPLRQNYAVGCKAFVDNIGMFIKPLGYVEQTNQDPLISSLFETQLARRKLNGVAPDAPARLTAVTGENSIELNWLDIASRENGYEVEYSTDGGENFSQVTSLPANTTSYVHQNPAGGELIYRVYATGPNCPSPFSNPVTTSLSVSASDLVAEGVRVYPNPVTNRLFIETEIPLASLAVHNAAGQVIAEVKNSQELDTSGWPSGLYIVQGREANGRKFIAKIIK</sequence>
<evidence type="ECO:0000313" key="3">
    <source>
        <dbReference type="Proteomes" id="UP000321907"/>
    </source>
</evidence>
<accession>A0A5C7FY59</accession>
<keyword evidence="3" id="KW-1185">Reference proteome</keyword>
<dbReference type="Gene3D" id="2.60.40.10">
    <property type="entry name" value="Immunoglobulins"/>
    <property type="match status" value="1"/>
</dbReference>
<dbReference type="Pfam" id="PF18962">
    <property type="entry name" value="Por_Secre_tail"/>
    <property type="match status" value="1"/>
</dbReference>
<name>A0A5C7FY59_9BACT</name>
<dbReference type="InterPro" id="IPR026444">
    <property type="entry name" value="Secre_tail"/>
</dbReference>
<dbReference type="CDD" id="cd00063">
    <property type="entry name" value="FN3"/>
    <property type="match status" value="1"/>
</dbReference>
<gene>
    <name evidence="2" type="ORF">FUA23_00875</name>
</gene>
<dbReference type="PROSITE" id="PS50853">
    <property type="entry name" value="FN3"/>
    <property type="match status" value="1"/>
</dbReference>
<dbReference type="InterPro" id="IPR013783">
    <property type="entry name" value="Ig-like_fold"/>
</dbReference>
<reference evidence="2 3" key="1">
    <citation type="submission" date="2019-08" db="EMBL/GenBank/DDBJ databases">
        <title>Lewinella sp. strain SSH13 Genome sequencing and assembly.</title>
        <authorList>
            <person name="Kim I."/>
        </authorList>
    </citation>
    <scope>NUCLEOTIDE SEQUENCE [LARGE SCALE GENOMIC DNA]</scope>
    <source>
        <strain evidence="2 3">SSH13</strain>
    </source>
</reference>
<dbReference type="InterPro" id="IPR012334">
    <property type="entry name" value="Pectin_lyas_fold"/>
</dbReference>
<dbReference type="InterPro" id="IPR011050">
    <property type="entry name" value="Pectin_lyase_fold/virulence"/>
</dbReference>
<dbReference type="Gene3D" id="2.160.20.10">
    <property type="entry name" value="Single-stranded right-handed beta-helix, Pectin lyase-like"/>
    <property type="match status" value="1"/>
</dbReference>
<dbReference type="NCBIfam" id="TIGR04183">
    <property type="entry name" value="Por_Secre_tail"/>
    <property type="match status" value="1"/>
</dbReference>
<dbReference type="SUPFAM" id="SSF51126">
    <property type="entry name" value="Pectin lyase-like"/>
    <property type="match status" value="1"/>
</dbReference>
<dbReference type="RefSeq" id="WP_147928812.1">
    <property type="nucleotide sequence ID" value="NZ_VOXD01000001.1"/>
</dbReference>
<dbReference type="OrthoDB" id="5488826at2"/>
<proteinExistence type="predicted"/>
<feature type="domain" description="Fibronectin type-III" evidence="1">
    <location>
        <begin position="535"/>
        <end position="627"/>
    </location>
</feature>
<dbReference type="InterPro" id="IPR003961">
    <property type="entry name" value="FN3_dom"/>
</dbReference>
<dbReference type="Proteomes" id="UP000321907">
    <property type="component" value="Unassembled WGS sequence"/>
</dbReference>
<evidence type="ECO:0000259" key="1">
    <source>
        <dbReference type="PROSITE" id="PS50853"/>
    </source>
</evidence>
<dbReference type="AlphaFoldDB" id="A0A5C7FY59"/>
<protein>
    <submittedName>
        <fullName evidence="2">T9SS type A sorting domain-containing protein</fullName>
    </submittedName>
</protein>
<dbReference type="SUPFAM" id="SSF49265">
    <property type="entry name" value="Fibronectin type III"/>
    <property type="match status" value="1"/>
</dbReference>
<dbReference type="EMBL" id="VOXD01000001">
    <property type="protein sequence ID" value="TXF91771.1"/>
    <property type="molecule type" value="Genomic_DNA"/>
</dbReference>